<gene>
    <name evidence="2" type="ORF">PACLA_8A065329</name>
</gene>
<feature type="region of interest" description="Disordered" evidence="1">
    <location>
        <begin position="603"/>
        <end position="626"/>
    </location>
</feature>
<dbReference type="Gene3D" id="1.25.40.10">
    <property type="entry name" value="Tetratricopeptide repeat domain"/>
    <property type="match status" value="3"/>
</dbReference>
<feature type="compositionally biased region" description="Polar residues" evidence="1">
    <location>
        <begin position="604"/>
        <end position="614"/>
    </location>
</feature>
<dbReference type="SUPFAM" id="SSF48452">
    <property type="entry name" value="TPR-like"/>
    <property type="match status" value="2"/>
</dbReference>
<sequence>MRQLTQLQILKELGYLYLEATDYPKSIEYAQKLLNLADMLNVQNFKADADYLLGTNYAHQNSFEKALSHLDAYKQYCHETADELGKAKILLTRSQIACQRHEDETFLLYAKNFLEKAKTANDEILETKALVNLAIAHLRLFDIQKSLHFSEKCLQLAKKNCHAKLEIESKFSKATAYLVLGENEKAYCMLMECLKFLETDHKNKDLESMVLGNISYAARHLSQKYDSNKLRKEALVFIQRTLSISESIGNSSYVALGHLNIGLTYMECYEDYNNAIKHFHEGLRMGAELKITRLIHNCYCSLGRLHEAKGERQVAHEYFTKALETIDPPCTHWGEADNLQFSPDYWLALQHISGKKWKDAVKCLQGVIQRCKRQGKSVSDSLLKISFNDKLTKPYQYLQYAYLEMEATKDALVIGEEGRARDFYDKLVDRSDNIIESTPNPDLFKISKAHNTAVLFLSQLTVVGRVYCWFIGSDGRIVDVFWVSQDKWKPLHTKLCVIMHEFAVQWENSETSIEYRGVETLEDDTVVLFPKYLQSLSEHTESSRNNAFEKDVLDPVSGSKHLSSRFAKEESNQSITGANESILRSNHSSISRAQSCFSLRHEAATSSKKGSTNPIEELSKITNEIR</sequence>
<name>A0A7D9JYP7_PARCT</name>
<dbReference type="PANTHER" id="PTHR10098">
    <property type="entry name" value="RAPSYN-RELATED"/>
    <property type="match status" value="1"/>
</dbReference>
<protein>
    <submittedName>
        <fullName evidence="2">Tetratricopeptide repeat</fullName>
    </submittedName>
</protein>
<dbReference type="EMBL" id="CACRXK020023109">
    <property type="protein sequence ID" value="CAB4037461.1"/>
    <property type="molecule type" value="Genomic_DNA"/>
</dbReference>
<reference evidence="2" key="1">
    <citation type="submission" date="2020-04" db="EMBL/GenBank/DDBJ databases">
        <authorList>
            <person name="Alioto T."/>
            <person name="Alioto T."/>
            <person name="Gomez Garrido J."/>
        </authorList>
    </citation>
    <scope>NUCLEOTIDE SEQUENCE</scope>
    <source>
        <strain evidence="2">A484AB</strain>
    </source>
</reference>
<dbReference type="Proteomes" id="UP001152795">
    <property type="component" value="Unassembled WGS sequence"/>
</dbReference>
<dbReference type="InterPro" id="IPR011990">
    <property type="entry name" value="TPR-like_helical_dom_sf"/>
</dbReference>
<accession>A0A7D9JYP7</accession>
<dbReference type="PANTHER" id="PTHR10098:SF108">
    <property type="entry name" value="TETRATRICOPEPTIDE REPEAT PROTEIN 28"/>
    <property type="match status" value="1"/>
</dbReference>
<dbReference type="SMART" id="SM00028">
    <property type="entry name" value="TPR"/>
    <property type="match status" value="5"/>
</dbReference>
<organism evidence="2 3">
    <name type="scientific">Paramuricea clavata</name>
    <name type="common">Red gorgonian</name>
    <name type="synonym">Violescent sea-whip</name>
    <dbReference type="NCBI Taxonomy" id="317549"/>
    <lineage>
        <taxon>Eukaryota</taxon>
        <taxon>Metazoa</taxon>
        <taxon>Cnidaria</taxon>
        <taxon>Anthozoa</taxon>
        <taxon>Octocorallia</taxon>
        <taxon>Malacalcyonacea</taxon>
        <taxon>Plexauridae</taxon>
        <taxon>Paramuricea</taxon>
    </lineage>
</organism>
<proteinExistence type="predicted"/>
<evidence type="ECO:0000256" key="1">
    <source>
        <dbReference type="SAM" id="MobiDB-lite"/>
    </source>
</evidence>
<evidence type="ECO:0000313" key="3">
    <source>
        <dbReference type="Proteomes" id="UP001152795"/>
    </source>
</evidence>
<comment type="caution">
    <text evidence="2">The sequence shown here is derived from an EMBL/GenBank/DDBJ whole genome shotgun (WGS) entry which is preliminary data.</text>
</comment>
<keyword evidence="3" id="KW-1185">Reference proteome</keyword>
<dbReference type="AlphaFoldDB" id="A0A7D9JYP7"/>
<dbReference type="InterPro" id="IPR019734">
    <property type="entry name" value="TPR_rpt"/>
</dbReference>
<evidence type="ECO:0000313" key="2">
    <source>
        <dbReference type="EMBL" id="CAB4037461.1"/>
    </source>
</evidence>
<feature type="compositionally biased region" description="Basic and acidic residues" evidence="1">
    <location>
        <begin position="617"/>
        <end position="626"/>
    </location>
</feature>